<dbReference type="EMBL" id="BSRX01000065">
    <property type="protein sequence ID" value="GLW59009.1"/>
    <property type="molecule type" value="Genomic_DNA"/>
</dbReference>
<dbReference type="Pfam" id="PF13338">
    <property type="entry name" value="AbiEi_4"/>
    <property type="match status" value="1"/>
</dbReference>
<evidence type="ECO:0000313" key="4">
    <source>
        <dbReference type="Proteomes" id="UP001165143"/>
    </source>
</evidence>
<organism evidence="3 4">
    <name type="scientific">Kitasatospora phosalacinea</name>
    <dbReference type="NCBI Taxonomy" id="2065"/>
    <lineage>
        <taxon>Bacteria</taxon>
        <taxon>Bacillati</taxon>
        <taxon>Actinomycetota</taxon>
        <taxon>Actinomycetes</taxon>
        <taxon>Kitasatosporales</taxon>
        <taxon>Streptomycetaceae</taxon>
        <taxon>Kitasatospora</taxon>
    </lineage>
</organism>
<dbReference type="Proteomes" id="UP001165143">
    <property type="component" value="Unassembled WGS sequence"/>
</dbReference>
<dbReference type="AlphaFoldDB" id="A0A9W6US32"/>
<feature type="domain" description="AbiEi antitoxin N-terminal" evidence="2">
    <location>
        <begin position="72"/>
        <end position="129"/>
    </location>
</feature>
<keyword evidence="1" id="KW-0175">Coiled coil</keyword>
<evidence type="ECO:0000256" key="1">
    <source>
        <dbReference type="SAM" id="Coils"/>
    </source>
</evidence>
<reference evidence="3" key="1">
    <citation type="submission" date="2023-02" db="EMBL/GenBank/DDBJ databases">
        <title>Kitasatospora phosalacinea NBRC 14362.</title>
        <authorList>
            <person name="Ichikawa N."/>
            <person name="Sato H."/>
            <person name="Tonouchi N."/>
        </authorList>
    </citation>
    <scope>NUCLEOTIDE SEQUENCE</scope>
    <source>
        <strain evidence="3">NBRC 14362</strain>
    </source>
</reference>
<accession>A0A9W6US32</accession>
<dbReference type="RefSeq" id="WP_199811313.1">
    <property type="nucleotide sequence ID" value="NZ_BSRX01000065.1"/>
</dbReference>
<gene>
    <name evidence="3" type="ORF">Kpho01_70190</name>
</gene>
<feature type="coiled-coil region" evidence="1">
    <location>
        <begin position="21"/>
        <end position="48"/>
    </location>
</feature>
<evidence type="ECO:0000313" key="3">
    <source>
        <dbReference type="EMBL" id="GLW59009.1"/>
    </source>
</evidence>
<proteinExistence type="predicted"/>
<sequence length="132" mass="14612">MNVTELLSQLQAGQDLATAHVDSLQRQLDDLAAALAQAQTHLAELQTARKIVEGLVQPGNEPQTAATPDSYQRLLTVFNDHPGQPFRPRELHELLELPTDEASVNITRSRLGRLVRQGTLTQPGRGLYQKRT</sequence>
<evidence type="ECO:0000259" key="2">
    <source>
        <dbReference type="Pfam" id="PF13338"/>
    </source>
</evidence>
<comment type="caution">
    <text evidence="3">The sequence shown here is derived from an EMBL/GenBank/DDBJ whole genome shotgun (WGS) entry which is preliminary data.</text>
</comment>
<protein>
    <recommendedName>
        <fullName evidence="2">AbiEi antitoxin N-terminal domain-containing protein</fullName>
    </recommendedName>
</protein>
<name>A0A9W6US32_9ACTN</name>
<dbReference type="InterPro" id="IPR025159">
    <property type="entry name" value="AbiEi_N"/>
</dbReference>